<dbReference type="RefSeq" id="WP_280878011.1">
    <property type="nucleotide sequence ID" value="NZ_JARXVH010000006.1"/>
</dbReference>
<evidence type="ECO:0000313" key="2">
    <source>
        <dbReference type="Proteomes" id="UP001160499"/>
    </source>
</evidence>
<keyword evidence="2" id="KW-1185">Reference proteome</keyword>
<sequence length="71" mass="8107">MTTQQTVVSVPLELLKSKTITVLVDSFQAAFTATYDEERSRKEQARCRLLAELTVCDPFTNSTEYEEYRPG</sequence>
<organism evidence="1 2">
    <name type="scientific">Streptomyces pseudovenezuelae</name>
    <dbReference type="NCBI Taxonomy" id="67350"/>
    <lineage>
        <taxon>Bacteria</taxon>
        <taxon>Bacillati</taxon>
        <taxon>Actinomycetota</taxon>
        <taxon>Actinomycetes</taxon>
        <taxon>Kitasatosporales</taxon>
        <taxon>Streptomycetaceae</taxon>
        <taxon>Streptomyces</taxon>
        <taxon>Streptomyces aurantiacus group</taxon>
    </lineage>
</organism>
<dbReference type="Proteomes" id="UP001160499">
    <property type="component" value="Unassembled WGS sequence"/>
</dbReference>
<protein>
    <submittedName>
        <fullName evidence="1">Uncharacterized protein</fullName>
    </submittedName>
</protein>
<comment type="caution">
    <text evidence="1">The sequence shown here is derived from an EMBL/GenBank/DDBJ whole genome shotgun (WGS) entry which is preliminary data.</text>
</comment>
<evidence type="ECO:0000313" key="1">
    <source>
        <dbReference type="EMBL" id="MDH6217081.1"/>
    </source>
</evidence>
<name>A0ABT6LLA0_9ACTN</name>
<gene>
    <name evidence="1" type="ORF">M2283_004399</name>
</gene>
<dbReference type="EMBL" id="JARXVH010000006">
    <property type="protein sequence ID" value="MDH6217081.1"/>
    <property type="molecule type" value="Genomic_DNA"/>
</dbReference>
<accession>A0ABT6LLA0</accession>
<reference evidence="1 2" key="1">
    <citation type="submission" date="2023-04" db="EMBL/GenBank/DDBJ databases">
        <title>Forest soil microbial communities from Buena Vista Peninsula, Colon Province, Panama.</title>
        <authorList>
            <person name="Bouskill N."/>
        </authorList>
    </citation>
    <scope>NUCLEOTIDE SEQUENCE [LARGE SCALE GENOMIC DNA]</scope>
    <source>
        <strain evidence="1 2">GGS1</strain>
    </source>
</reference>
<proteinExistence type="predicted"/>